<gene>
    <name evidence="1" type="ORF">HH214_06405</name>
</gene>
<proteinExistence type="predicted"/>
<accession>A0A7L5DZR8</accession>
<keyword evidence="2" id="KW-1185">Reference proteome</keyword>
<dbReference type="PANTHER" id="PTHR48098">
    <property type="entry name" value="ENTEROCHELIN ESTERASE-RELATED"/>
    <property type="match status" value="1"/>
</dbReference>
<protein>
    <submittedName>
        <fullName evidence="1">Esterase family protein</fullName>
    </submittedName>
</protein>
<dbReference type="PANTHER" id="PTHR48098:SF6">
    <property type="entry name" value="FERRI-BACILLIBACTIN ESTERASE BESA"/>
    <property type="match status" value="1"/>
</dbReference>
<organism evidence="1 2">
    <name type="scientific">Mucilaginibacter robiniae</name>
    <dbReference type="NCBI Taxonomy" id="2728022"/>
    <lineage>
        <taxon>Bacteria</taxon>
        <taxon>Pseudomonadati</taxon>
        <taxon>Bacteroidota</taxon>
        <taxon>Sphingobacteriia</taxon>
        <taxon>Sphingobacteriales</taxon>
        <taxon>Sphingobacteriaceae</taxon>
        <taxon>Mucilaginibacter</taxon>
    </lineage>
</organism>
<dbReference type="EMBL" id="CP051682">
    <property type="protein sequence ID" value="QJD95529.1"/>
    <property type="molecule type" value="Genomic_DNA"/>
</dbReference>
<dbReference type="Gene3D" id="3.40.50.1820">
    <property type="entry name" value="alpha/beta hydrolase"/>
    <property type="match status" value="1"/>
</dbReference>
<evidence type="ECO:0000313" key="2">
    <source>
        <dbReference type="Proteomes" id="UP000503278"/>
    </source>
</evidence>
<dbReference type="SUPFAM" id="SSF53474">
    <property type="entry name" value="alpha/beta-Hydrolases"/>
    <property type="match status" value="1"/>
</dbReference>
<dbReference type="InterPro" id="IPR050583">
    <property type="entry name" value="Mycobacterial_A85_antigen"/>
</dbReference>
<reference evidence="1 2" key="1">
    <citation type="submission" date="2020-04" db="EMBL/GenBank/DDBJ databases">
        <title>Genome sequencing of novel species.</title>
        <authorList>
            <person name="Heo J."/>
            <person name="Kim S.-J."/>
            <person name="Kim J.-S."/>
            <person name="Hong S.-B."/>
            <person name="Kwon S.-W."/>
        </authorList>
    </citation>
    <scope>NUCLEOTIDE SEQUENCE [LARGE SCALE GENOMIC DNA]</scope>
    <source>
        <strain evidence="1 2">F39-2</strain>
    </source>
</reference>
<dbReference type="InterPro" id="IPR000801">
    <property type="entry name" value="Esterase-like"/>
</dbReference>
<evidence type="ECO:0000313" key="1">
    <source>
        <dbReference type="EMBL" id="QJD95529.1"/>
    </source>
</evidence>
<dbReference type="KEGG" id="mrob:HH214_06405"/>
<sequence>MLVTENTLTLSSALLEREVTCTILLPENTEPQSLLLLNDGQELENLNLKTLLEYQYERNGITPLLVVAVHAGPERVQEYGVAGELDFKKRGSKASAYTQFILEELLPAISKETGFYNFKTKVYAGFSLGGLSALDITWHHADVFQKAGIFSGSLWWRSRDLADDYTDNDRIMHRVIRDTAGKPDVKLWLQTGTKDEAADRNQNGIIDSIDDTVDLIKELETKGYTRPHDIQYLEMIGGEHNSATWAKALPKFLCWAFAS</sequence>
<dbReference type="Proteomes" id="UP000503278">
    <property type="component" value="Chromosome"/>
</dbReference>
<dbReference type="Pfam" id="PF00756">
    <property type="entry name" value="Esterase"/>
    <property type="match status" value="1"/>
</dbReference>
<dbReference type="InterPro" id="IPR029058">
    <property type="entry name" value="AB_hydrolase_fold"/>
</dbReference>
<name>A0A7L5DZR8_9SPHI</name>
<dbReference type="AlphaFoldDB" id="A0A7L5DZR8"/>
<dbReference type="RefSeq" id="WP_169606537.1">
    <property type="nucleotide sequence ID" value="NZ_CP051682.1"/>
</dbReference>